<comment type="caution">
    <text evidence="1">The sequence shown here is derived from an EMBL/GenBank/DDBJ whole genome shotgun (WGS) entry which is preliminary data.</text>
</comment>
<evidence type="ECO:0000313" key="1">
    <source>
        <dbReference type="EMBL" id="GAA0508378.1"/>
    </source>
</evidence>
<name>A0ABN1C0U3_9DEIO</name>
<evidence type="ECO:0000313" key="2">
    <source>
        <dbReference type="Proteomes" id="UP001500191"/>
    </source>
</evidence>
<proteinExistence type="predicted"/>
<accession>A0ABN1C0U3</accession>
<dbReference type="RefSeq" id="WP_343757459.1">
    <property type="nucleotide sequence ID" value="NZ_BAAADB010000012.1"/>
</dbReference>
<dbReference type="Proteomes" id="UP001500191">
    <property type="component" value="Unassembled WGS sequence"/>
</dbReference>
<reference evidence="1 2" key="1">
    <citation type="journal article" date="2019" name="Int. J. Syst. Evol. Microbiol.">
        <title>The Global Catalogue of Microorganisms (GCM) 10K type strain sequencing project: providing services to taxonomists for standard genome sequencing and annotation.</title>
        <authorList>
            <consortium name="The Broad Institute Genomics Platform"/>
            <consortium name="The Broad Institute Genome Sequencing Center for Infectious Disease"/>
            <person name="Wu L."/>
            <person name="Ma J."/>
        </authorList>
    </citation>
    <scope>NUCLEOTIDE SEQUENCE [LARGE SCALE GENOMIC DNA]</scope>
    <source>
        <strain evidence="1 2">JCM 14368</strain>
    </source>
</reference>
<sequence length="111" mass="12971">MALAYLPWSEVQATPPAALRDRIAALQRLHFANRADYLEDRAASNEINRGQQVEGAMPADTRSWRVVDRPYEQHLWRLRRLGDGLPVTERPDEARRRKQLENRRLASELLR</sequence>
<organism evidence="1 2">
    <name type="scientific">Deinococcus depolymerans</name>
    <dbReference type="NCBI Taxonomy" id="392408"/>
    <lineage>
        <taxon>Bacteria</taxon>
        <taxon>Thermotogati</taxon>
        <taxon>Deinococcota</taxon>
        <taxon>Deinococci</taxon>
        <taxon>Deinococcales</taxon>
        <taxon>Deinococcaceae</taxon>
        <taxon>Deinococcus</taxon>
    </lineage>
</organism>
<keyword evidence="2" id="KW-1185">Reference proteome</keyword>
<dbReference type="EMBL" id="BAAADB010000012">
    <property type="protein sequence ID" value="GAA0508378.1"/>
    <property type="molecule type" value="Genomic_DNA"/>
</dbReference>
<protein>
    <submittedName>
        <fullName evidence="1">Uncharacterized protein</fullName>
    </submittedName>
</protein>
<gene>
    <name evidence="1" type="ORF">GCM10008937_15260</name>
</gene>